<reference evidence="8" key="3">
    <citation type="submission" date="2018-07" db="EMBL/GenBank/DDBJ databases">
        <title>WGS assembly of Glycine max.</title>
        <authorList>
            <person name="Schmutz J."/>
            <person name="Cannon S."/>
            <person name="Schlueter J."/>
            <person name="Ma J."/>
            <person name="Mitros T."/>
            <person name="Nelson W."/>
            <person name="Hyten D."/>
            <person name="Song Q."/>
            <person name="Thelen J."/>
            <person name="Cheng J."/>
            <person name="Xu D."/>
            <person name="Hellsten U."/>
            <person name="May G."/>
            <person name="Yu Y."/>
            <person name="Sakurai T."/>
            <person name="Umezawa T."/>
            <person name="Bhattacharyya M."/>
            <person name="Sandhu D."/>
            <person name="Valliyodan B."/>
            <person name="Lindquist E."/>
            <person name="Peto M."/>
            <person name="Grant D."/>
            <person name="Shu S."/>
            <person name="Goodstein D."/>
            <person name="Barry K."/>
            <person name="Futrell-Griggs M."/>
            <person name="Abernathy B."/>
            <person name="Du J."/>
            <person name="Tian Z."/>
            <person name="Zhu L."/>
            <person name="Gill N."/>
            <person name="Joshi T."/>
            <person name="Libault M."/>
            <person name="Sethuraman A."/>
            <person name="Zhang X."/>
            <person name="Shinozaki K."/>
            <person name="Nguyen H."/>
            <person name="Wing R."/>
            <person name="Cregan P."/>
            <person name="Specht J."/>
            <person name="Grimwood J."/>
            <person name="Rokhsar D."/>
            <person name="Stacey G."/>
            <person name="Shoemaker R."/>
            <person name="Jackson S."/>
        </authorList>
    </citation>
    <scope>NUCLEOTIDE SEQUENCE</scope>
    <source>
        <tissue evidence="8">Callus</tissue>
    </source>
</reference>
<dbReference type="PaxDb" id="3847-GLYMA01G13777.1"/>
<dbReference type="InterPro" id="IPR050382">
    <property type="entry name" value="MFS_Na/Anion_cotransporter"/>
</dbReference>
<keyword evidence="3 6" id="KW-1133">Transmembrane helix</keyword>
<dbReference type="PANTHER" id="PTHR11662:SF243">
    <property type="entry name" value="ANION TRANSPORTER 6, CHLOROPLASTIC-RELATED"/>
    <property type="match status" value="1"/>
</dbReference>
<evidence type="ECO:0000313" key="9">
    <source>
        <dbReference type="EnsemblPlants" id="KRH75260"/>
    </source>
</evidence>
<keyword evidence="10" id="KW-1185">Reference proteome</keyword>
<evidence type="ECO:0000313" key="8">
    <source>
        <dbReference type="EMBL" id="KRH75260.1"/>
    </source>
</evidence>
<dbReference type="SMR" id="K7K2G4"/>
<dbReference type="InterPro" id="IPR011701">
    <property type="entry name" value="MFS"/>
</dbReference>
<dbReference type="STRING" id="3847.K7K2G4"/>
<dbReference type="PROSITE" id="PS50850">
    <property type="entry name" value="MFS"/>
    <property type="match status" value="1"/>
</dbReference>
<dbReference type="Gramene" id="KRH75260">
    <property type="protein sequence ID" value="KRH75260"/>
    <property type="gene ID" value="GLYMA_01G073900"/>
</dbReference>
<dbReference type="AlphaFoldDB" id="K7K2G4"/>
<comment type="subcellular location">
    <subcellularLocation>
        <location evidence="1">Membrane</location>
        <topology evidence="1">Multi-pass membrane protein</topology>
    </subcellularLocation>
</comment>
<dbReference type="GO" id="GO:0016020">
    <property type="term" value="C:membrane"/>
    <property type="evidence" value="ECO:0007669"/>
    <property type="project" value="UniProtKB-SubCell"/>
</dbReference>
<keyword evidence="4 6" id="KW-0472">Membrane</keyword>
<dbReference type="PANTHER" id="PTHR11662">
    <property type="entry name" value="SOLUTE CARRIER FAMILY 17"/>
    <property type="match status" value="1"/>
</dbReference>
<dbReference type="InterPro" id="IPR020846">
    <property type="entry name" value="MFS_dom"/>
</dbReference>
<gene>
    <name evidence="8" type="ORF">GLYMA_01G073900</name>
</gene>
<feature type="domain" description="Major facilitator superfamily (MFS) profile" evidence="7">
    <location>
        <begin position="1"/>
        <end position="80"/>
    </location>
</feature>
<comment type="similarity">
    <text evidence="5">Belongs to the major facilitator superfamily. Sodium/anion cotransporter (TC 2.A.1.14) family.</text>
</comment>
<reference evidence="9" key="2">
    <citation type="submission" date="2018-02" db="UniProtKB">
        <authorList>
            <consortium name="EnsemblPlants"/>
        </authorList>
    </citation>
    <scope>IDENTIFICATION</scope>
    <source>
        <strain evidence="9">Williams 82</strain>
    </source>
</reference>
<dbReference type="SUPFAM" id="SSF103473">
    <property type="entry name" value="MFS general substrate transporter"/>
    <property type="match status" value="1"/>
</dbReference>
<dbReference type="EnsemblPlants" id="KRH75260">
    <property type="protein sequence ID" value="KRH75260"/>
    <property type="gene ID" value="GLYMA_01G073900"/>
</dbReference>
<reference evidence="8 9" key="1">
    <citation type="journal article" date="2010" name="Nature">
        <title>Genome sequence of the palaeopolyploid soybean.</title>
        <authorList>
            <person name="Schmutz J."/>
            <person name="Cannon S.B."/>
            <person name="Schlueter J."/>
            <person name="Ma J."/>
            <person name="Mitros T."/>
            <person name="Nelson W."/>
            <person name="Hyten D.L."/>
            <person name="Song Q."/>
            <person name="Thelen J.J."/>
            <person name="Cheng J."/>
            <person name="Xu D."/>
            <person name="Hellsten U."/>
            <person name="May G.D."/>
            <person name="Yu Y."/>
            <person name="Sakurai T."/>
            <person name="Umezawa T."/>
            <person name="Bhattacharyya M.K."/>
            <person name="Sandhu D."/>
            <person name="Valliyodan B."/>
            <person name="Lindquist E."/>
            <person name="Peto M."/>
            <person name="Grant D."/>
            <person name="Shu S."/>
            <person name="Goodstein D."/>
            <person name="Barry K."/>
            <person name="Futrell-Griggs M."/>
            <person name="Abernathy B."/>
            <person name="Du J."/>
            <person name="Tian Z."/>
            <person name="Zhu L."/>
            <person name="Gill N."/>
            <person name="Joshi T."/>
            <person name="Libault M."/>
            <person name="Sethuraman A."/>
            <person name="Zhang X.-C."/>
            <person name="Shinozaki K."/>
            <person name="Nguyen H.T."/>
            <person name="Wing R.A."/>
            <person name="Cregan P."/>
            <person name="Specht J."/>
            <person name="Grimwood J."/>
            <person name="Rokhsar D."/>
            <person name="Stacey G."/>
            <person name="Shoemaker R.C."/>
            <person name="Jackson S.A."/>
        </authorList>
    </citation>
    <scope>NUCLEOTIDE SEQUENCE</scope>
    <source>
        <strain evidence="9">cv. Williams 82</strain>
        <tissue evidence="8">Callus</tissue>
    </source>
</reference>
<keyword evidence="2 6" id="KW-0812">Transmembrane</keyword>
<evidence type="ECO:0000256" key="5">
    <source>
        <dbReference type="ARBA" id="ARBA00024362"/>
    </source>
</evidence>
<dbReference type="Pfam" id="PF07690">
    <property type="entry name" value="MFS_1"/>
    <property type="match status" value="1"/>
</dbReference>
<evidence type="ECO:0000256" key="2">
    <source>
        <dbReference type="ARBA" id="ARBA00022692"/>
    </source>
</evidence>
<dbReference type="InterPro" id="IPR036259">
    <property type="entry name" value="MFS_trans_sf"/>
</dbReference>
<dbReference type="Proteomes" id="UP000008827">
    <property type="component" value="Chromosome 1"/>
</dbReference>
<evidence type="ECO:0000259" key="7">
    <source>
        <dbReference type="PROSITE" id="PS50850"/>
    </source>
</evidence>
<name>K7K2G4_SOYBN</name>
<protein>
    <recommendedName>
        <fullName evidence="7">Major facilitator superfamily (MFS) profile domain-containing protein</fullName>
    </recommendedName>
</protein>
<evidence type="ECO:0000256" key="6">
    <source>
        <dbReference type="SAM" id="Phobius"/>
    </source>
</evidence>
<sequence length="80" mass="8331">MSGLLLSRVLVGIGKGVSPSAATDLIARSTPLEERSRAVAFVFGGLSVGSVMGLLLAPPLIQNLGWESVFYIFGLLGVAW</sequence>
<dbReference type="GO" id="GO:0022857">
    <property type="term" value="F:transmembrane transporter activity"/>
    <property type="evidence" value="ECO:0007669"/>
    <property type="project" value="InterPro"/>
</dbReference>
<feature type="transmembrane region" description="Helical" evidence="6">
    <location>
        <begin position="38"/>
        <end position="57"/>
    </location>
</feature>
<evidence type="ECO:0000313" key="10">
    <source>
        <dbReference type="Proteomes" id="UP000008827"/>
    </source>
</evidence>
<dbReference type="InParanoid" id="K7K2G4"/>
<organism evidence="8">
    <name type="scientific">Glycine max</name>
    <name type="common">Soybean</name>
    <name type="synonym">Glycine hispida</name>
    <dbReference type="NCBI Taxonomy" id="3847"/>
    <lineage>
        <taxon>Eukaryota</taxon>
        <taxon>Viridiplantae</taxon>
        <taxon>Streptophyta</taxon>
        <taxon>Embryophyta</taxon>
        <taxon>Tracheophyta</taxon>
        <taxon>Spermatophyta</taxon>
        <taxon>Magnoliopsida</taxon>
        <taxon>eudicotyledons</taxon>
        <taxon>Gunneridae</taxon>
        <taxon>Pentapetalae</taxon>
        <taxon>rosids</taxon>
        <taxon>fabids</taxon>
        <taxon>Fabales</taxon>
        <taxon>Fabaceae</taxon>
        <taxon>Papilionoideae</taxon>
        <taxon>50 kb inversion clade</taxon>
        <taxon>NPAAA clade</taxon>
        <taxon>indigoferoid/millettioid clade</taxon>
        <taxon>Phaseoleae</taxon>
        <taxon>Glycine</taxon>
        <taxon>Glycine subgen. Soja</taxon>
    </lineage>
</organism>
<evidence type="ECO:0000256" key="1">
    <source>
        <dbReference type="ARBA" id="ARBA00004141"/>
    </source>
</evidence>
<dbReference type="EMBL" id="CM000834">
    <property type="protein sequence ID" value="KRH75260.1"/>
    <property type="molecule type" value="Genomic_DNA"/>
</dbReference>
<dbReference type="Gene3D" id="1.20.1250.20">
    <property type="entry name" value="MFS general substrate transporter like domains"/>
    <property type="match status" value="1"/>
</dbReference>
<dbReference type="HOGENOM" id="CLU_2594518_0_0_1"/>
<accession>K7K2G4</accession>
<dbReference type="eggNOG" id="KOG2532">
    <property type="taxonomic scope" value="Eukaryota"/>
</dbReference>
<evidence type="ECO:0000256" key="4">
    <source>
        <dbReference type="ARBA" id="ARBA00023136"/>
    </source>
</evidence>
<evidence type="ECO:0000256" key="3">
    <source>
        <dbReference type="ARBA" id="ARBA00022989"/>
    </source>
</evidence>
<proteinExistence type="inferred from homology"/>